<evidence type="ECO:0000256" key="3">
    <source>
        <dbReference type="ARBA" id="ARBA00012374"/>
    </source>
</evidence>
<feature type="transmembrane region" description="Helical" evidence="14">
    <location>
        <begin position="218"/>
        <end position="239"/>
    </location>
</feature>
<dbReference type="STRING" id="1818881.A3196_00010"/>
<dbReference type="GO" id="GO:0071555">
    <property type="term" value="P:cell wall organization"/>
    <property type="evidence" value="ECO:0007669"/>
    <property type="project" value="UniProtKB-KW"/>
</dbReference>
<feature type="transmembrane region" description="Helical" evidence="14">
    <location>
        <begin position="40"/>
        <end position="59"/>
    </location>
</feature>
<dbReference type="PANTHER" id="PTHR30622:SF4">
    <property type="entry name" value="UNDECAPRENYL-DIPHOSPHATASE"/>
    <property type="match status" value="1"/>
</dbReference>
<feature type="transmembrane region" description="Helical" evidence="14">
    <location>
        <begin position="116"/>
        <end position="132"/>
    </location>
</feature>
<comment type="miscellaneous">
    <text evidence="14">Bacitracin is thought to be involved in the inhibition of peptidoglycan synthesis by sequestering undecaprenyl diphosphate, thereby reducing the pool of lipid carrier available.</text>
</comment>
<keyword evidence="14" id="KW-0961">Cell wall biogenesis/degradation</keyword>
<organism evidence="15 16">
    <name type="scientific">Candidatus Thiodiazotropha endoloripes</name>
    <dbReference type="NCBI Taxonomy" id="1818881"/>
    <lineage>
        <taxon>Bacteria</taxon>
        <taxon>Pseudomonadati</taxon>
        <taxon>Pseudomonadota</taxon>
        <taxon>Gammaproteobacteria</taxon>
        <taxon>Chromatiales</taxon>
        <taxon>Sedimenticolaceae</taxon>
        <taxon>Candidatus Thiodiazotropha</taxon>
    </lineage>
</organism>
<evidence type="ECO:0000256" key="13">
    <source>
        <dbReference type="ARBA" id="ARBA00047594"/>
    </source>
</evidence>
<comment type="catalytic activity">
    <reaction evidence="13 14">
        <text>di-trans,octa-cis-undecaprenyl diphosphate + H2O = di-trans,octa-cis-undecaprenyl phosphate + phosphate + H(+)</text>
        <dbReference type="Rhea" id="RHEA:28094"/>
        <dbReference type="ChEBI" id="CHEBI:15377"/>
        <dbReference type="ChEBI" id="CHEBI:15378"/>
        <dbReference type="ChEBI" id="CHEBI:43474"/>
        <dbReference type="ChEBI" id="CHEBI:58405"/>
        <dbReference type="ChEBI" id="CHEBI:60392"/>
        <dbReference type="EC" id="3.6.1.27"/>
    </reaction>
</comment>
<evidence type="ECO:0000256" key="4">
    <source>
        <dbReference type="ARBA" id="ARBA00021581"/>
    </source>
</evidence>
<keyword evidence="7 14" id="KW-0378">Hydrolase</keyword>
<dbReference type="Proteomes" id="UP000094849">
    <property type="component" value="Unassembled WGS sequence"/>
</dbReference>
<feature type="transmembrane region" description="Helical" evidence="14">
    <location>
        <begin position="144"/>
        <end position="164"/>
    </location>
</feature>
<keyword evidence="5 14" id="KW-1003">Cell membrane</keyword>
<name>A0A1E2UKK7_9GAMM</name>
<keyword evidence="14" id="KW-0133">Cell shape</keyword>
<dbReference type="GO" id="GO:0008360">
    <property type="term" value="P:regulation of cell shape"/>
    <property type="evidence" value="ECO:0007669"/>
    <property type="project" value="UniProtKB-KW"/>
</dbReference>
<sequence length="266" mass="29093">MELLQIIILAAVQGLTEFLPISSSAHLILAPRVAGYADQGLAFDVAVHVGTLAAVIGYFRHQVISITRDFFRSWINPSARSRESRLGWMIVIATIPVGLFGLLMKSLVETDLRSPLVIAITTIGFGVLLLLADQFGKRHRDEYSLRWSDALVIGLFQAVAIIPGTSRSGSTMTAGLFLGLTREAASRFSFLISIPTILMSGGLLGLDLLQSEAEVDWLSISLGAGLAFITAYLCIHYFLRFIENIGMTPFVIYRFILGGLILLFML</sequence>
<feature type="transmembrane region" description="Helical" evidence="14">
    <location>
        <begin position="245"/>
        <end position="265"/>
    </location>
</feature>
<dbReference type="RefSeq" id="WP_069004006.1">
    <property type="nucleotide sequence ID" value="NZ_LVJW01000006.1"/>
</dbReference>
<gene>
    <name evidence="14" type="primary">uppP</name>
    <name evidence="15" type="ORF">A3196_00010</name>
</gene>
<dbReference type="EMBL" id="LVJZ01000003">
    <property type="protein sequence ID" value="ODB95288.1"/>
    <property type="molecule type" value="Genomic_DNA"/>
</dbReference>
<evidence type="ECO:0000256" key="10">
    <source>
        <dbReference type="ARBA" id="ARBA00023251"/>
    </source>
</evidence>
<evidence type="ECO:0000256" key="5">
    <source>
        <dbReference type="ARBA" id="ARBA00022475"/>
    </source>
</evidence>
<keyword evidence="16" id="KW-1185">Reference proteome</keyword>
<dbReference type="HAMAP" id="MF_01006">
    <property type="entry name" value="Undec_diphosphatase"/>
    <property type="match status" value="1"/>
</dbReference>
<keyword evidence="14" id="KW-0573">Peptidoglycan synthesis</keyword>
<keyword evidence="9 14" id="KW-0472">Membrane</keyword>
<feature type="transmembrane region" description="Helical" evidence="14">
    <location>
        <begin position="86"/>
        <end position="104"/>
    </location>
</feature>
<dbReference type="PANTHER" id="PTHR30622">
    <property type="entry name" value="UNDECAPRENYL-DIPHOSPHATASE"/>
    <property type="match status" value="1"/>
</dbReference>
<evidence type="ECO:0000313" key="16">
    <source>
        <dbReference type="Proteomes" id="UP000094849"/>
    </source>
</evidence>
<evidence type="ECO:0000256" key="7">
    <source>
        <dbReference type="ARBA" id="ARBA00022801"/>
    </source>
</evidence>
<proteinExistence type="inferred from homology"/>
<dbReference type="AlphaFoldDB" id="A0A1E2UKK7"/>
<evidence type="ECO:0000256" key="12">
    <source>
        <dbReference type="ARBA" id="ARBA00032932"/>
    </source>
</evidence>
<dbReference type="GO" id="GO:0046677">
    <property type="term" value="P:response to antibiotic"/>
    <property type="evidence" value="ECO:0007669"/>
    <property type="project" value="UniProtKB-UniRule"/>
</dbReference>
<accession>A0A1E2UKK7</accession>
<evidence type="ECO:0000256" key="11">
    <source>
        <dbReference type="ARBA" id="ARBA00032707"/>
    </source>
</evidence>
<dbReference type="NCBIfam" id="TIGR00753">
    <property type="entry name" value="undec_PP_bacA"/>
    <property type="match status" value="1"/>
</dbReference>
<keyword evidence="6 14" id="KW-0812">Transmembrane</keyword>
<evidence type="ECO:0000256" key="9">
    <source>
        <dbReference type="ARBA" id="ARBA00023136"/>
    </source>
</evidence>
<dbReference type="GO" id="GO:0005886">
    <property type="term" value="C:plasma membrane"/>
    <property type="evidence" value="ECO:0007669"/>
    <property type="project" value="UniProtKB-SubCell"/>
</dbReference>
<comment type="similarity">
    <text evidence="2 14">Belongs to the UppP family.</text>
</comment>
<protein>
    <recommendedName>
        <fullName evidence="4 14">Undecaprenyl-diphosphatase</fullName>
        <ecNumber evidence="3 14">3.6.1.27</ecNumber>
    </recommendedName>
    <alternativeName>
        <fullName evidence="12 14">Bacitracin resistance protein</fullName>
    </alternativeName>
    <alternativeName>
        <fullName evidence="11 14">Undecaprenyl pyrophosphate phosphatase</fullName>
    </alternativeName>
</protein>
<dbReference type="OrthoDB" id="9808289at2"/>
<dbReference type="GO" id="GO:0050380">
    <property type="term" value="F:undecaprenyl-diphosphatase activity"/>
    <property type="evidence" value="ECO:0007669"/>
    <property type="project" value="UniProtKB-UniRule"/>
</dbReference>
<keyword evidence="10 14" id="KW-0046">Antibiotic resistance</keyword>
<evidence type="ECO:0000256" key="1">
    <source>
        <dbReference type="ARBA" id="ARBA00004651"/>
    </source>
</evidence>
<dbReference type="GO" id="GO:0009252">
    <property type="term" value="P:peptidoglycan biosynthetic process"/>
    <property type="evidence" value="ECO:0007669"/>
    <property type="project" value="UniProtKB-KW"/>
</dbReference>
<dbReference type="InterPro" id="IPR003824">
    <property type="entry name" value="UppP"/>
</dbReference>
<evidence type="ECO:0000256" key="8">
    <source>
        <dbReference type="ARBA" id="ARBA00022989"/>
    </source>
</evidence>
<evidence type="ECO:0000256" key="2">
    <source>
        <dbReference type="ARBA" id="ARBA00010621"/>
    </source>
</evidence>
<evidence type="ECO:0000313" key="15">
    <source>
        <dbReference type="EMBL" id="ODB95288.1"/>
    </source>
</evidence>
<dbReference type="EC" id="3.6.1.27" evidence="3 14"/>
<comment type="function">
    <text evidence="14">Catalyzes the dephosphorylation of undecaprenyl diphosphate (UPP). Confers resistance to bacitracin.</text>
</comment>
<keyword evidence="8 14" id="KW-1133">Transmembrane helix</keyword>
<feature type="transmembrane region" description="Helical" evidence="14">
    <location>
        <begin position="184"/>
        <end position="206"/>
    </location>
</feature>
<reference evidence="15 16" key="1">
    <citation type="submission" date="2016-03" db="EMBL/GenBank/DDBJ databases">
        <title>Chemosynthetic sulphur-oxidizing symbionts of marine invertebrate animals are capable of nitrogen fixation.</title>
        <authorList>
            <person name="Petersen J.M."/>
            <person name="Kemper A."/>
            <person name="Gruber-Vodicka H."/>
            <person name="Cardini U."/>
            <person name="Geest Mvander."/>
            <person name="Kleiner M."/>
            <person name="Bulgheresi S."/>
            <person name="Fussmann M."/>
            <person name="Herbold C."/>
            <person name="Seah B.K.B."/>
            <person name="Antony C.Paul."/>
            <person name="Liu D."/>
            <person name="Belitz A."/>
            <person name="Weber M."/>
        </authorList>
    </citation>
    <scope>NUCLEOTIDE SEQUENCE [LARGE SCALE GENOMIC DNA]</scope>
    <source>
        <strain evidence="15">G_D</strain>
    </source>
</reference>
<evidence type="ECO:0000256" key="14">
    <source>
        <dbReference type="HAMAP-Rule" id="MF_01006"/>
    </source>
</evidence>
<evidence type="ECO:0000256" key="6">
    <source>
        <dbReference type="ARBA" id="ARBA00022692"/>
    </source>
</evidence>
<dbReference type="Pfam" id="PF02673">
    <property type="entry name" value="BacA"/>
    <property type="match status" value="1"/>
</dbReference>
<comment type="caution">
    <text evidence="15">The sequence shown here is derived from an EMBL/GenBank/DDBJ whole genome shotgun (WGS) entry which is preliminary data.</text>
</comment>
<comment type="subcellular location">
    <subcellularLocation>
        <location evidence="1 14">Cell membrane</location>
        <topology evidence="1 14">Multi-pass membrane protein</topology>
    </subcellularLocation>
</comment>
<dbReference type="NCBIfam" id="NF001393">
    <property type="entry name" value="PRK00281.2-4"/>
    <property type="match status" value="1"/>
</dbReference>